<dbReference type="Pfam" id="PF04488">
    <property type="entry name" value="Gly_transf_sug"/>
    <property type="match status" value="1"/>
</dbReference>
<name>A0ABV7WVM3_9HYPH</name>
<dbReference type="Gene3D" id="3.90.550.10">
    <property type="entry name" value="Spore Coat Polysaccharide Biosynthesis Protein SpsA, Chain A"/>
    <property type="match status" value="1"/>
</dbReference>
<sequence length="498" mass="55548">MTIPKILHFTWKTKTLTRFAQKIWDDWARTHPDWEMKLWDDGDIRALVEEHYPEHLPTFDGYPSGIFRADAFRFFVLHREGGVYADLDVVPKGRIDPLCAATSCFVGAEPEIHVEENDGRYRGMPFVLCNAFMGSEPGHPFWQRCLDRLAQCSVSGDVVDATGPRFVNGVALCAPPEERPDALLPNYWSPLSGWGRYCPTSEAYADAVAAEFRVIGRGEPALVSHLWRNSWFMPFFYKGPQFWRLPNRLQWWWRARRHKELSGLEFKAPSRSYADQEIKVPAELPPLYVAVDLSEGRSEGLAALLQGLSYPAEKLTFGFFGGRVEGVAGEMHAATADAAQRHNAMLEASAGKGDFVLLDGRLASLPPGILEAMVGAERPVVTVNVVSGEGEDRNEHTLLYNADLFKALFRAGIRDGEVHPRASSSVLPLHDFRYLNIAPVTTAGADLLLVRQAVAEAGVRFAEMPYKLHGDVRGLALLSRDRGFEVAALPNWTAVTTR</sequence>
<dbReference type="InterPro" id="IPR029044">
    <property type="entry name" value="Nucleotide-diphossugar_trans"/>
</dbReference>
<protein>
    <submittedName>
        <fullName evidence="2">Glycosyltransferase family 32 protein</fullName>
    </submittedName>
</protein>
<dbReference type="Gene3D" id="3.90.550.20">
    <property type="match status" value="1"/>
</dbReference>
<evidence type="ECO:0000256" key="1">
    <source>
        <dbReference type="ARBA" id="ARBA00022679"/>
    </source>
</evidence>
<keyword evidence="1" id="KW-0808">Transferase</keyword>
<dbReference type="InterPro" id="IPR051706">
    <property type="entry name" value="Glycosyltransferase_domain"/>
</dbReference>
<keyword evidence="3" id="KW-1185">Reference proteome</keyword>
<comment type="caution">
    <text evidence="2">The sequence shown here is derived from an EMBL/GenBank/DDBJ whole genome shotgun (WGS) entry which is preliminary data.</text>
</comment>
<proteinExistence type="predicted"/>
<gene>
    <name evidence="2" type="ORF">ACFOOL_01155</name>
</gene>
<accession>A0ABV7WVM3</accession>
<reference evidence="3" key="1">
    <citation type="journal article" date="2019" name="Int. J. Syst. Evol. Microbiol.">
        <title>The Global Catalogue of Microorganisms (GCM) 10K type strain sequencing project: providing services to taxonomists for standard genome sequencing and annotation.</title>
        <authorList>
            <consortium name="The Broad Institute Genomics Platform"/>
            <consortium name="The Broad Institute Genome Sequencing Center for Infectious Disease"/>
            <person name="Wu L."/>
            <person name="Ma J."/>
        </authorList>
    </citation>
    <scope>NUCLEOTIDE SEQUENCE [LARGE SCALE GENOMIC DNA]</scope>
    <source>
        <strain evidence="3">KCTC 42281</strain>
    </source>
</reference>
<dbReference type="RefSeq" id="WP_380094114.1">
    <property type="nucleotide sequence ID" value="NZ_JBHRYD010000001.1"/>
</dbReference>
<dbReference type="SUPFAM" id="SSF53448">
    <property type="entry name" value="Nucleotide-diphospho-sugar transferases"/>
    <property type="match status" value="1"/>
</dbReference>
<organism evidence="2 3">
    <name type="scientific">Devosia honganensis</name>
    <dbReference type="NCBI Taxonomy" id="1610527"/>
    <lineage>
        <taxon>Bacteria</taxon>
        <taxon>Pseudomonadati</taxon>
        <taxon>Pseudomonadota</taxon>
        <taxon>Alphaproteobacteria</taxon>
        <taxon>Hyphomicrobiales</taxon>
        <taxon>Devosiaceae</taxon>
        <taxon>Devosia</taxon>
    </lineage>
</organism>
<dbReference type="EMBL" id="JBHRYD010000001">
    <property type="protein sequence ID" value="MFC3703358.1"/>
    <property type="molecule type" value="Genomic_DNA"/>
</dbReference>
<dbReference type="PANTHER" id="PTHR32385:SF15">
    <property type="entry name" value="INOSITOL PHOSPHOCERAMIDE MANNOSYLTRANSFERASE 1"/>
    <property type="match status" value="1"/>
</dbReference>
<evidence type="ECO:0000313" key="2">
    <source>
        <dbReference type="EMBL" id="MFC3703358.1"/>
    </source>
</evidence>
<dbReference type="PANTHER" id="PTHR32385">
    <property type="entry name" value="MANNOSYL PHOSPHORYLINOSITOL CERAMIDE SYNTHASE"/>
    <property type="match status" value="1"/>
</dbReference>
<dbReference type="InterPro" id="IPR007577">
    <property type="entry name" value="GlycoTrfase_DXD_sugar-bd_CS"/>
</dbReference>
<evidence type="ECO:0000313" key="3">
    <source>
        <dbReference type="Proteomes" id="UP001595613"/>
    </source>
</evidence>
<dbReference type="Proteomes" id="UP001595613">
    <property type="component" value="Unassembled WGS sequence"/>
</dbReference>